<dbReference type="GO" id="GO:0005886">
    <property type="term" value="C:plasma membrane"/>
    <property type="evidence" value="ECO:0007669"/>
    <property type="project" value="UniProtKB-SubCell"/>
</dbReference>
<evidence type="ECO:0000256" key="3">
    <source>
        <dbReference type="ARBA" id="ARBA00022692"/>
    </source>
</evidence>
<keyword evidence="3 6" id="KW-0812">Transmembrane</keyword>
<reference evidence="7" key="2">
    <citation type="submission" date="2021-04" db="EMBL/GenBank/DDBJ databases">
        <authorList>
            <person name="Gilroy R."/>
        </authorList>
    </citation>
    <scope>NUCLEOTIDE SEQUENCE</scope>
    <source>
        <strain evidence="7">ChiW19-6364</strain>
    </source>
</reference>
<dbReference type="Proteomes" id="UP000823850">
    <property type="component" value="Unassembled WGS sequence"/>
</dbReference>
<evidence type="ECO:0000256" key="6">
    <source>
        <dbReference type="SAM" id="Phobius"/>
    </source>
</evidence>
<accession>A0A9D2U4A1</accession>
<keyword evidence="5 6" id="KW-0472">Membrane</keyword>
<reference evidence="7" key="1">
    <citation type="journal article" date="2021" name="PeerJ">
        <title>Extensive microbial diversity within the chicken gut microbiome revealed by metagenomics and culture.</title>
        <authorList>
            <person name="Gilroy R."/>
            <person name="Ravi A."/>
            <person name="Getino M."/>
            <person name="Pursley I."/>
            <person name="Horton D.L."/>
            <person name="Alikhan N.F."/>
            <person name="Baker D."/>
            <person name="Gharbi K."/>
            <person name="Hall N."/>
            <person name="Watson M."/>
            <person name="Adriaenssens E.M."/>
            <person name="Foster-Nyarko E."/>
            <person name="Jarju S."/>
            <person name="Secka A."/>
            <person name="Antonio M."/>
            <person name="Oren A."/>
            <person name="Chaudhuri R.R."/>
            <person name="La Ragione R."/>
            <person name="Hildebrand F."/>
            <person name="Pallen M.J."/>
        </authorList>
    </citation>
    <scope>NUCLEOTIDE SEQUENCE</scope>
    <source>
        <strain evidence="7">ChiW19-6364</strain>
    </source>
</reference>
<dbReference type="AlphaFoldDB" id="A0A9D2U4A1"/>
<evidence type="ECO:0000313" key="8">
    <source>
        <dbReference type="Proteomes" id="UP000823850"/>
    </source>
</evidence>
<evidence type="ECO:0000256" key="5">
    <source>
        <dbReference type="ARBA" id="ARBA00023136"/>
    </source>
</evidence>
<dbReference type="EMBL" id="DWUX01000087">
    <property type="protein sequence ID" value="HJD39317.1"/>
    <property type="molecule type" value="Genomic_DNA"/>
</dbReference>
<evidence type="ECO:0000256" key="2">
    <source>
        <dbReference type="ARBA" id="ARBA00022475"/>
    </source>
</evidence>
<feature type="transmembrane region" description="Helical" evidence="6">
    <location>
        <begin position="21"/>
        <end position="41"/>
    </location>
</feature>
<feature type="transmembrane region" description="Helical" evidence="6">
    <location>
        <begin position="253"/>
        <end position="272"/>
    </location>
</feature>
<dbReference type="PANTHER" id="PTHR30250:SF11">
    <property type="entry name" value="O-ANTIGEN TRANSPORTER-RELATED"/>
    <property type="match status" value="1"/>
</dbReference>
<feature type="transmembrane region" description="Helical" evidence="6">
    <location>
        <begin position="213"/>
        <end position="233"/>
    </location>
</feature>
<evidence type="ECO:0000256" key="1">
    <source>
        <dbReference type="ARBA" id="ARBA00004651"/>
    </source>
</evidence>
<protein>
    <submittedName>
        <fullName evidence="7">Lipopolysaccharide biosynthesis protein</fullName>
    </submittedName>
</protein>
<feature type="transmembrane region" description="Helical" evidence="6">
    <location>
        <begin position="293"/>
        <end position="315"/>
    </location>
</feature>
<name>A0A9D2U4A1_9FIRM</name>
<feature type="transmembrane region" description="Helical" evidence="6">
    <location>
        <begin position="335"/>
        <end position="351"/>
    </location>
</feature>
<comment type="caution">
    <text evidence="7">The sequence shown here is derived from an EMBL/GenBank/DDBJ whole genome shotgun (WGS) entry which is preliminary data.</text>
</comment>
<feature type="transmembrane region" description="Helical" evidence="6">
    <location>
        <begin position="118"/>
        <end position="137"/>
    </location>
</feature>
<organism evidence="7 8">
    <name type="scientific">Candidatus Blautia stercoripullorum</name>
    <dbReference type="NCBI Taxonomy" id="2838502"/>
    <lineage>
        <taxon>Bacteria</taxon>
        <taxon>Bacillati</taxon>
        <taxon>Bacillota</taxon>
        <taxon>Clostridia</taxon>
        <taxon>Lachnospirales</taxon>
        <taxon>Lachnospiraceae</taxon>
        <taxon>Blautia</taxon>
    </lineage>
</organism>
<feature type="transmembrane region" description="Helical" evidence="6">
    <location>
        <begin position="88"/>
        <end position="106"/>
    </location>
</feature>
<sequence>MLRRFICNSADVQKSAFIWNTCASMLNAFQTVFILMLISRIDPILDAGIFTIAFAIANLIMTVSRYGIRQFQASDVHEKYSFQTYRNWRAVTTLASIIVLCAYVGYCYGTGNYSYYKSIVVILIGFTKIIDAFEDVLHGMLQQKNHLDIAGKVLAVRMLIYIIAFLTLYYIFQDLIITAAGTFVISLLLFLYLNHIALENFSSEKKEQDIKNIFRLGKECFPLFLSSSLVMYIGNAPKYAIDTILNSEEQACFNYIFMPVFVIGLMSQFVYQPIIHKIAIIWNDGRIQELIRIILKQAALILVLTLFAITGGYFLGIPVLSLIYGVNLAGYKNELVILLIAGGMLAFVNFFQMIITVTRYQNWLIWGYFIGSAIFVLLGKYIVNQAGLLGISIFYALIVSGIAVLFAGMTVFIIIRKD</sequence>
<feature type="transmembrane region" description="Helical" evidence="6">
    <location>
        <begin position="389"/>
        <end position="415"/>
    </location>
</feature>
<evidence type="ECO:0000313" key="7">
    <source>
        <dbReference type="EMBL" id="HJD39317.1"/>
    </source>
</evidence>
<keyword evidence="2" id="KW-1003">Cell membrane</keyword>
<feature type="transmembrane region" description="Helical" evidence="6">
    <location>
        <begin position="47"/>
        <end position="68"/>
    </location>
</feature>
<dbReference type="InterPro" id="IPR050833">
    <property type="entry name" value="Poly_Biosynth_Transport"/>
</dbReference>
<proteinExistence type="predicted"/>
<evidence type="ECO:0000256" key="4">
    <source>
        <dbReference type="ARBA" id="ARBA00022989"/>
    </source>
</evidence>
<feature type="transmembrane region" description="Helical" evidence="6">
    <location>
        <begin position="149"/>
        <end position="169"/>
    </location>
</feature>
<dbReference type="PANTHER" id="PTHR30250">
    <property type="entry name" value="PST FAMILY PREDICTED COLANIC ACID TRANSPORTER"/>
    <property type="match status" value="1"/>
</dbReference>
<comment type="subcellular location">
    <subcellularLocation>
        <location evidence="1">Cell membrane</location>
        <topology evidence="1">Multi-pass membrane protein</topology>
    </subcellularLocation>
</comment>
<gene>
    <name evidence="7" type="ORF">H9913_04755</name>
</gene>
<feature type="transmembrane region" description="Helical" evidence="6">
    <location>
        <begin position="363"/>
        <end position="383"/>
    </location>
</feature>
<feature type="transmembrane region" description="Helical" evidence="6">
    <location>
        <begin position="175"/>
        <end position="193"/>
    </location>
</feature>
<keyword evidence="4 6" id="KW-1133">Transmembrane helix</keyword>